<reference evidence="2" key="1">
    <citation type="journal article" date="2014" name="Front. Microbiol.">
        <title>High frequency of phylogenetically diverse reductive dehalogenase-homologous genes in deep subseafloor sedimentary metagenomes.</title>
        <authorList>
            <person name="Kawai M."/>
            <person name="Futagami T."/>
            <person name="Toyoda A."/>
            <person name="Takaki Y."/>
            <person name="Nishi S."/>
            <person name="Hori S."/>
            <person name="Arai W."/>
            <person name="Tsubouchi T."/>
            <person name="Morono Y."/>
            <person name="Uchiyama I."/>
            <person name="Ito T."/>
            <person name="Fujiyama A."/>
            <person name="Inagaki F."/>
            <person name="Takami H."/>
        </authorList>
    </citation>
    <scope>NUCLEOTIDE SEQUENCE</scope>
    <source>
        <strain evidence="2">Expedition CK06-06</strain>
    </source>
</reference>
<keyword evidence="1" id="KW-0472">Membrane</keyword>
<organism evidence="2">
    <name type="scientific">marine sediment metagenome</name>
    <dbReference type="NCBI Taxonomy" id="412755"/>
    <lineage>
        <taxon>unclassified sequences</taxon>
        <taxon>metagenomes</taxon>
        <taxon>ecological metagenomes</taxon>
    </lineage>
</organism>
<sequence length="270" mass="29932">MIRSRRLIRGAVSTNVMLGIVIGLIVASLGVFLVITVPRQKRQREVKEKMVEERTGKAGRATDKRYLPERKPGINLPIADQAQDGAAEPDTTVELPIEYAADFSSAAEKMDSRFRDIARTVGREGLATTRITLKADRDLEYRFLVKAVLLAAENGFTKCQVACLKKATAEDVGYLNLDLPTRDLRVIFRIVEYDEETVLYVLGTTKPKRTPKLEEVTVWLKSAASKGADQPVLILMPSITVTVQRFTDALNAGRFAGFKEIGLAKPPKLD</sequence>
<accession>X1F557</accession>
<keyword evidence="1" id="KW-1133">Transmembrane helix</keyword>
<protein>
    <submittedName>
        <fullName evidence="2">Uncharacterized protein</fullName>
    </submittedName>
</protein>
<keyword evidence="1" id="KW-0812">Transmembrane</keyword>
<proteinExistence type="predicted"/>
<gene>
    <name evidence="2" type="ORF">S03H2_09990</name>
</gene>
<name>X1F557_9ZZZZ</name>
<evidence type="ECO:0000313" key="2">
    <source>
        <dbReference type="EMBL" id="GAH27705.1"/>
    </source>
</evidence>
<comment type="caution">
    <text evidence="2">The sequence shown here is derived from an EMBL/GenBank/DDBJ whole genome shotgun (WGS) entry which is preliminary data.</text>
</comment>
<dbReference type="EMBL" id="BARU01005168">
    <property type="protein sequence ID" value="GAH27705.1"/>
    <property type="molecule type" value="Genomic_DNA"/>
</dbReference>
<evidence type="ECO:0000256" key="1">
    <source>
        <dbReference type="SAM" id="Phobius"/>
    </source>
</evidence>
<feature type="transmembrane region" description="Helical" evidence="1">
    <location>
        <begin position="12"/>
        <end position="35"/>
    </location>
</feature>
<dbReference type="AlphaFoldDB" id="X1F557"/>